<protein>
    <submittedName>
        <fullName evidence="8">18874_t:CDS:1</fullName>
    </submittedName>
</protein>
<dbReference type="GO" id="GO:0000978">
    <property type="term" value="F:RNA polymerase II cis-regulatory region sequence-specific DNA binding"/>
    <property type="evidence" value="ECO:0007669"/>
    <property type="project" value="TreeGrafter"/>
</dbReference>
<feature type="domain" description="HTH myb-type" evidence="7">
    <location>
        <begin position="143"/>
        <end position="199"/>
    </location>
</feature>
<evidence type="ECO:0000259" key="6">
    <source>
        <dbReference type="PROSITE" id="PS50090"/>
    </source>
</evidence>
<dbReference type="SUPFAM" id="SSF46689">
    <property type="entry name" value="Homeodomain-like"/>
    <property type="match status" value="4"/>
</dbReference>
<dbReference type="InterPro" id="IPR009057">
    <property type="entry name" value="Homeodomain-like_sf"/>
</dbReference>
<dbReference type="GO" id="GO:0042796">
    <property type="term" value="P:snRNA transcription by RNA polymerase III"/>
    <property type="evidence" value="ECO:0007669"/>
    <property type="project" value="TreeGrafter"/>
</dbReference>
<dbReference type="PANTHER" id="PTHR46621:SF1">
    <property type="entry name" value="SNRNA-ACTIVATING PROTEIN COMPLEX SUBUNIT 4"/>
    <property type="match status" value="1"/>
</dbReference>
<evidence type="ECO:0000256" key="4">
    <source>
        <dbReference type="ARBA" id="ARBA00023242"/>
    </source>
</evidence>
<keyword evidence="1" id="KW-0805">Transcription regulation</keyword>
<dbReference type="Gene3D" id="1.10.10.60">
    <property type="entry name" value="Homeodomain-like"/>
    <property type="match status" value="4"/>
</dbReference>
<feature type="domain" description="Myb-like" evidence="6">
    <location>
        <begin position="273"/>
        <end position="318"/>
    </location>
</feature>
<comment type="caution">
    <text evidence="8">The sequence shown here is derived from an EMBL/GenBank/DDBJ whole genome shotgun (WGS) entry which is preliminary data.</text>
</comment>
<evidence type="ECO:0000256" key="1">
    <source>
        <dbReference type="ARBA" id="ARBA00023015"/>
    </source>
</evidence>
<feature type="compositionally biased region" description="Polar residues" evidence="5">
    <location>
        <begin position="116"/>
        <end position="129"/>
    </location>
</feature>
<evidence type="ECO:0000256" key="3">
    <source>
        <dbReference type="ARBA" id="ARBA00023163"/>
    </source>
</evidence>
<feature type="domain" description="Myb-like" evidence="6">
    <location>
        <begin position="148"/>
        <end position="195"/>
    </location>
</feature>
<keyword evidence="2" id="KW-0238">DNA-binding</keyword>
<dbReference type="GO" id="GO:0001006">
    <property type="term" value="F:RNA polymerase III type 3 promoter sequence-specific DNA binding"/>
    <property type="evidence" value="ECO:0007669"/>
    <property type="project" value="TreeGrafter"/>
</dbReference>
<dbReference type="PROSITE" id="PS51294">
    <property type="entry name" value="HTH_MYB"/>
    <property type="match status" value="1"/>
</dbReference>
<dbReference type="GO" id="GO:0019185">
    <property type="term" value="C:snRNA-activating protein complex"/>
    <property type="evidence" value="ECO:0007669"/>
    <property type="project" value="TreeGrafter"/>
</dbReference>
<dbReference type="InterPro" id="IPR051575">
    <property type="entry name" value="Myb-like_DNA-bd"/>
</dbReference>
<evidence type="ECO:0000313" key="8">
    <source>
        <dbReference type="EMBL" id="CAG8748949.1"/>
    </source>
</evidence>
<dbReference type="AlphaFoldDB" id="A0A9N9NQI6"/>
<organism evidence="8 9">
    <name type="scientific">Racocetra fulgida</name>
    <dbReference type="NCBI Taxonomy" id="60492"/>
    <lineage>
        <taxon>Eukaryota</taxon>
        <taxon>Fungi</taxon>
        <taxon>Fungi incertae sedis</taxon>
        <taxon>Mucoromycota</taxon>
        <taxon>Glomeromycotina</taxon>
        <taxon>Glomeromycetes</taxon>
        <taxon>Diversisporales</taxon>
        <taxon>Gigasporaceae</taxon>
        <taxon>Racocetra</taxon>
    </lineage>
</organism>
<proteinExistence type="predicted"/>
<feature type="domain" description="Myb-like" evidence="6">
    <location>
        <begin position="10"/>
        <end position="55"/>
    </location>
</feature>
<dbReference type="PROSITE" id="PS50090">
    <property type="entry name" value="MYB_LIKE"/>
    <property type="match status" value="4"/>
</dbReference>
<dbReference type="GO" id="GO:0042795">
    <property type="term" value="P:snRNA transcription by RNA polymerase II"/>
    <property type="evidence" value="ECO:0007669"/>
    <property type="project" value="TreeGrafter"/>
</dbReference>
<keyword evidence="3" id="KW-0804">Transcription</keyword>
<evidence type="ECO:0000259" key="7">
    <source>
        <dbReference type="PROSITE" id="PS51294"/>
    </source>
</evidence>
<keyword evidence="4" id="KW-0539">Nucleus</keyword>
<gene>
    <name evidence="8" type="ORF">RFULGI_LOCUS13456</name>
</gene>
<name>A0A9N9NQI6_9GLOM</name>
<feature type="region of interest" description="Disordered" evidence="5">
    <location>
        <begin position="214"/>
        <end position="236"/>
    </location>
</feature>
<dbReference type="InterPro" id="IPR001005">
    <property type="entry name" value="SANT/Myb"/>
</dbReference>
<dbReference type="SMART" id="SM00717">
    <property type="entry name" value="SANT"/>
    <property type="match status" value="4"/>
</dbReference>
<feature type="domain" description="Myb-like" evidence="6">
    <location>
        <begin position="338"/>
        <end position="382"/>
    </location>
</feature>
<dbReference type="EMBL" id="CAJVPZ010035382">
    <property type="protein sequence ID" value="CAG8748949.1"/>
    <property type="molecule type" value="Genomic_DNA"/>
</dbReference>
<evidence type="ECO:0000256" key="2">
    <source>
        <dbReference type="ARBA" id="ARBA00023125"/>
    </source>
</evidence>
<feature type="non-terminal residue" evidence="8">
    <location>
        <position position="1"/>
    </location>
</feature>
<evidence type="ECO:0000313" key="9">
    <source>
        <dbReference type="Proteomes" id="UP000789396"/>
    </source>
</evidence>
<feature type="region of interest" description="Disordered" evidence="5">
    <location>
        <begin position="116"/>
        <end position="138"/>
    </location>
</feature>
<dbReference type="Pfam" id="PF00249">
    <property type="entry name" value="Myb_DNA-binding"/>
    <property type="match status" value="3"/>
</dbReference>
<dbReference type="Pfam" id="PF13921">
    <property type="entry name" value="Myb_DNA-bind_6"/>
    <property type="match status" value="1"/>
</dbReference>
<evidence type="ECO:0000256" key="5">
    <source>
        <dbReference type="SAM" id="MobiDB-lite"/>
    </source>
</evidence>
<reference evidence="8" key="1">
    <citation type="submission" date="2021-06" db="EMBL/GenBank/DDBJ databases">
        <authorList>
            <person name="Kallberg Y."/>
            <person name="Tangrot J."/>
            <person name="Rosling A."/>
        </authorList>
    </citation>
    <scope>NUCLEOTIDE SEQUENCE</scope>
    <source>
        <strain evidence="8">IN212</strain>
    </source>
</reference>
<sequence length="475" mass="55133">MPMYDDENKPWGKADVEKLTQAVGNYGEDWTFISEKIFLNLRSGLAIAEKWTRIRSKLGVKESNAKKKIKLENGEVRVMDSKNGQIKNSVSDRTFHNPSKKDEMSLIASNQYFSGSTISSPSDSEQESGYQRKMPTPVKQASMRIKTKNSWTIEEEDRLVEAVSIHGTNWKYISENFFNSQRKPNTCSNRYRQIHNRYDSLAISPCERAKGIRSQNVVQSPVEQKHDETEDTMTGSSISTISEFSPSWDQEMSFSLSLSQDQEVSLSMVNEINSWTDMEDEVLQTAVLLYGDKDWDKIKNILPHRKQVELVSRWIMLKEKYRFMLPSDLHSEPKITVPFTEEEEDLLSLGVAFEGFKNWHKIAQELPRRSLSDMIIQWNILTQRKRDRETYKKMQDVHEPIEGSQPSRAEDNKTYDKGLYEHFYLLNNKLLLADPWGINVDEIDYSKVLSPVGEWDKYMKRVAELHPNDAMNITN</sequence>
<keyword evidence="9" id="KW-1185">Reference proteome</keyword>
<dbReference type="InterPro" id="IPR017930">
    <property type="entry name" value="Myb_dom"/>
</dbReference>
<dbReference type="CDD" id="cd00167">
    <property type="entry name" value="SANT"/>
    <property type="match status" value="2"/>
</dbReference>
<dbReference type="OrthoDB" id="2143914at2759"/>
<accession>A0A9N9NQI6</accession>
<dbReference type="Proteomes" id="UP000789396">
    <property type="component" value="Unassembled WGS sequence"/>
</dbReference>
<dbReference type="PANTHER" id="PTHR46621">
    <property type="entry name" value="SNRNA-ACTIVATING PROTEIN COMPLEX SUBUNIT 4"/>
    <property type="match status" value="1"/>
</dbReference>